<dbReference type="Gene3D" id="2.60.120.200">
    <property type="match status" value="1"/>
</dbReference>
<accession>T0SG02</accession>
<gene>
    <name evidence="12" type="ORF">LLT6_12185</name>
</gene>
<dbReference type="PROSITE" id="PS01034">
    <property type="entry name" value="GH16_1"/>
    <property type="match status" value="1"/>
</dbReference>
<proteinExistence type="inferred from homology"/>
<dbReference type="PANTHER" id="PTHR31062">
    <property type="entry name" value="XYLOGLUCAN ENDOTRANSGLUCOSYLASE/HYDROLASE PROTEIN 8-RELATED"/>
    <property type="match status" value="1"/>
</dbReference>
<dbReference type="EMBL" id="ATBB01000175">
    <property type="protein sequence ID" value="EQC57206.1"/>
    <property type="molecule type" value="Genomic_DNA"/>
</dbReference>
<evidence type="ECO:0000259" key="11">
    <source>
        <dbReference type="PROSITE" id="PS51762"/>
    </source>
</evidence>
<dbReference type="GO" id="GO:0042972">
    <property type="term" value="F:licheninase activity"/>
    <property type="evidence" value="ECO:0007669"/>
    <property type="project" value="UniProtKB-EC"/>
</dbReference>
<comment type="catalytic activity">
    <reaction evidence="1">
        <text>Hydrolysis of (1-&gt;4)-beta-D-glucosidic linkages in beta-D-glucans containing (1-&gt;3)- and (1-&gt;4)-bonds.</text>
        <dbReference type="EC" id="3.2.1.73"/>
    </reaction>
</comment>
<evidence type="ECO:0000256" key="7">
    <source>
        <dbReference type="ARBA" id="ARBA00029722"/>
    </source>
</evidence>
<dbReference type="InterPro" id="IPR000757">
    <property type="entry name" value="Beta-glucanase-like"/>
</dbReference>
<evidence type="ECO:0000256" key="10">
    <source>
        <dbReference type="PIRSR" id="PIRSR608264-1"/>
    </source>
</evidence>
<dbReference type="InterPro" id="IPR013320">
    <property type="entry name" value="ConA-like_dom_sf"/>
</dbReference>
<feature type="active site" description="Proton donor" evidence="10">
    <location>
        <position position="95"/>
    </location>
</feature>
<dbReference type="Proteomes" id="UP000015854">
    <property type="component" value="Unassembled WGS sequence"/>
</dbReference>
<reference evidence="12 13" key="1">
    <citation type="journal article" date="2013" name="ISME J.">
        <title>Multifactorial diversity sustains microbial community stability.</title>
        <authorList>
            <person name="Erkus O."/>
            <person name="de Jager V.C."/>
            <person name="Spus M."/>
            <person name="van Alen-Boerrigter I.J."/>
            <person name="van Rijswijck I.M."/>
            <person name="Hazelwood L."/>
            <person name="Janssen P.W."/>
            <person name="van Hijum S.A."/>
            <person name="Kleerebezem M."/>
            <person name="Smid E.J."/>
        </authorList>
    </citation>
    <scope>NUCLEOTIDE SEQUENCE [LARGE SCALE GENOMIC DNA]</scope>
    <source>
        <strain evidence="12 13">TIFN6</strain>
    </source>
</reference>
<dbReference type="AlphaFoldDB" id="T0SG02"/>
<evidence type="ECO:0000313" key="13">
    <source>
        <dbReference type="Proteomes" id="UP000015854"/>
    </source>
</evidence>
<evidence type="ECO:0000256" key="1">
    <source>
        <dbReference type="ARBA" id="ARBA00000481"/>
    </source>
</evidence>
<keyword evidence="5" id="KW-0378">Hydrolase</keyword>
<dbReference type="SUPFAM" id="SSF49899">
    <property type="entry name" value="Concanavalin A-like lectins/glucanases"/>
    <property type="match status" value="1"/>
</dbReference>
<keyword evidence="6" id="KW-0326">Glycosidase</keyword>
<evidence type="ECO:0000313" key="12">
    <source>
        <dbReference type="EMBL" id="EQC57206.1"/>
    </source>
</evidence>
<evidence type="ECO:0000256" key="2">
    <source>
        <dbReference type="ARBA" id="ARBA00006865"/>
    </source>
</evidence>
<dbReference type="InterPro" id="IPR008264">
    <property type="entry name" value="Beta_glucanase"/>
</dbReference>
<dbReference type="PATRIC" id="fig|1234876.3.peg.873"/>
<evidence type="ECO:0000256" key="4">
    <source>
        <dbReference type="ARBA" id="ARBA00014569"/>
    </source>
</evidence>
<dbReference type="GO" id="GO:0005975">
    <property type="term" value="P:carbohydrate metabolic process"/>
    <property type="evidence" value="ECO:0007669"/>
    <property type="project" value="InterPro"/>
</dbReference>
<evidence type="ECO:0000256" key="6">
    <source>
        <dbReference type="ARBA" id="ARBA00023295"/>
    </source>
</evidence>
<evidence type="ECO:0000256" key="5">
    <source>
        <dbReference type="ARBA" id="ARBA00022801"/>
    </source>
</evidence>
<protein>
    <recommendedName>
        <fullName evidence="4">Beta-glucanase</fullName>
        <ecNumber evidence="3">3.2.1.73</ecNumber>
    </recommendedName>
    <alternativeName>
        <fullName evidence="9">1,3-1,4-beta-D-glucan 4-glucanohydrolase</fullName>
    </alternativeName>
    <alternativeName>
        <fullName evidence="8">Endo-beta-1,3-1,4 glucanase</fullName>
    </alternativeName>
    <alternativeName>
        <fullName evidence="7">Lichenase</fullName>
    </alternativeName>
</protein>
<dbReference type="InterPro" id="IPR044791">
    <property type="entry name" value="Beta-glucanase/XTH"/>
</dbReference>
<dbReference type="PRINTS" id="PR00737">
    <property type="entry name" value="GLHYDRLASE16"/>
</dbReference>
<comment type="similarity">
    <text evidence="2">Belongs to the glycosyl hydrolase 16 family.</text>
</comment>
<dbReference type="InterPro" id="IPR008263">
    <property type="entry name" value="GH16_AS"/>
</dbReference>
<evidence type="ECO:0000256" key="8">
    <source>
        <dbReference type="ARBA" id="ARBA00029771"/>
    </source>
</evidence>
<evidence type="ECO:0000256" key="9">
    <source>
        <dbReference type="ARBA" id="ARBA00031665"/>
    </source>
</evidence>
<name>T0SG02_LACLC</name>
<sequence length="213" mass="24455">MNNHSLKQWNLRNDTFPSNLAIFRPENVEVIGDNIVLHFKDVSTSVRPYTSGALVTKNKCLYGKFKVELRPSNVSGIITGVFLHRNSPHQEIDIEFLGKDTTKMLINVFFNPGIEGSKLEYGYRGTPVIISLDFDASENYHLYEIQWESDGIKWLVDGNIVYERIMYLPTPIPYLPMEFNINLWHSRSEELAGKLPSGEISISSSIRRIEIEF</sequence>
<dbReference type="PROSITE" id="PS51762">
    <property type="entry name" value="GH16_2"/>
    <property type="match status" value="1"/>
</dbReference>
<comment type="caution">
    <text evidence="12">The sequence shown here is derived from an EMBL/GenBank/DDBJ whole genome shotgun (WGS) entry which is preliminary data.</text>
</comment>
<evidence type="ECO:0000256" key="3">
    <source>
        <dbReference type="ARBA" id="ARBA00012690"/>
    </source>
</evidence>
<dbReference type="EC" id="3.2.1.73" evidence="3"/>
<feature type="domain" description="GH16" evidence="11">
    <location>
        <begin position="1"/>
        <end position="213"/>
    </location>
</feature>
<dbReference type="Pfam" id="PF00722">
    <property type="entry name" value="Glyco_hydro_16"/>
    <property type="match status" value="1"/>
</dbReference>
<organism evidence="12 13">
    <name type="scientific">Lactococcus cremoris subsp. cremoris TIFN6</name>
    <dbReference type="NCBI Taxonomy" id="1234876"/>
    <lineage>
        <taxon>Bacteria</taxon>
        <taxon>Bacillati</taxon>
        <taxon>Bacillota</taxon>
        <taxon>Bacilli</taxon>
        <taxon>Lactobacillales</taxon>
        <taxon>Streptococcaceae</taxon>
        <taxon>Lactococcus</taxon>
        <taxon>Lactococcus cremoris subsp. cremoris</taxon>
    </lineage>
</organism>
<feature type="active site" description="Nucleophile" evidence="10">
    <location>
        <position position="91"/>
    </location>
</feature>